<reference evidence="1 3" key="1">
    <citation type="submission" date="2016-01" db="EMBL/GenBank/DDBJ databases">
        <authorList>
            <person name="Manzoor S."/>
        </authorList>
    </citation>
    <scope>NUCLEOTIDE SEQUENCE [LARGE SCALE GENOMIC DNA]</scope>
    <source>
        <strain evidence="1">Methanoculleus sp MAB1</strain>
    </source>
</reference>
<sequence>MALERGDPPPPVVGYDLARFLAWLKKRDGYCDYEEGECYCRCAKTGIDLFGLVKEYGPGRIAIYRTNRTPSKKLVKLHDWNWADAWAIYYGVEIPHHRHRKGM</sequence>
<evidence type="ECO:0000313" key="1">
    <source>
        <dbReference type="EMBL" id="CVK32580.1"/>
    </source>
</evidence>
<dbReference type="EMBL" id="JABMJE010000236">
    <property type="protein sequence ID" value="NQS79180.1"/>
    <property type="molecule type" value="Genomic_DNA"/>
</dbReference>
<evidence type="ECO:0000313" key="2">
    <source>
        <dbReference type="EMBL" id="NQS79180.1"/>
    </source>
</evidence>
<gene>
    <name evidence="2" type="ORF">HQQ74_10890</name>
    <name evidence="1" type="ORF">MMAB1_1367</name>
</gene>
<dbReference type="KEGG" id="mema:MMAB1_1367"/>
<organism evidence="1 3">
    <name type="scientific">Methanoculleus bourgensis</name>
    <dbReference type="NCBI Taxonomy" id="83986"/>
    <lineage>
        <taxon>Archaea</taxon>
        <taxon>Methanobacteriati</taxon>
        <taxon>Methanobacteriota</taxon>
        <taxon>Stenosarchaea group</taxon>
        <taxon>Methanomicrobia</taxon>
        <taxon>Methanomicrobiales</taxon>
        <taxon>Methanomicrobiaceae</taxon>
        <taxon>Methanoculleus</taxon>
    </lineage>
</organism>
<evidence type="ECO:0000313" key="3">
    <source>
        <dbReference type="Proteomes" id="UP000069850"/>
    </source>
</evidence>
<dbReference type="Proteomes" id="UP000069850">
    <property type="component" value="Chromosome 1"/>
</dbReference>
<proteinExistence type="predicted"/>
<protein>
    <submittedName>
        <fullName evidence="1">Uncharacterized protein</fullName>
    </submittedName>
</protein>
<dbReference type="GeneID" id="27137252"/>
<name>A0A0X3BL01_9EURY</name>
<dbReference type="Proteomes" id="UP000737555">
    <property type="component" value="Unassembled WGS sequence"/>
</dbReference>
<dbReference type="RefSeq" id="WP_062263086.1">
    <property type="nucleotide sequence ID" value="NZ_DAIMMY010000025.1"/>
</dbReference>
<reference evidence="2" key="2">
    <citation type="submission" date="2020-05" db="EMBL/GenBank/DDBJ databases">
        <title>The first insight into the ecology of ammonia-tolerant syntrophic propionate oxidizing bacteria.</title>
        <authorList>
            <person name="Singh A."/>
            <person name="Schnurer A."/>
            <person name="Westerholm M."/>
        </authorList>
    </citation>
    <scope>NUCLEOTIDE SEQUENCE</scope>
    <source>
        <strain evidence="2">MAG54</strain>
    </source>
</reference>
<dbReference type="AlphaFoldDB" id="A0A0X3BL01"/>
<accession>A0A0X3BL01</accession>
<dbReference type="EMBL" id="LT158599">
    <property type="protein sequence ID" value="CVK32580.1"/>
    <property type="molecule type" value="Genomic_DNA"/>
</dbReference>